<dbReference type="PROSITE" id="PS51186">
    <property type="entry name" value="GNAT"/>
    <property type="match status" value="1"/>
</dbReference>
<dbReference type="InterPro" id="IPR056935">
    <property type="entry name" value="Rv0428c-like_C"/>
</dbReference>
<dbReference type="Gene3D" id="3.40.630.30">
    <property type="match status" value="1"/>
</dbReference>
<evidence type="ECO:0000259" key="1">
    <source>
        <dbReference type="PROSITE" id="PS51186"/>
    </source>
</evidence>
<dbReference type="Proteomes" id="UP000199206">
    <property type="component" value="Unassembled WGS sequence"/>
</dbReference>
<dbReference type="STRING" id="1166340.SAMN05192583_1470"/>
<proteinExistence type="predicted"/>
<dbReference type="RefSeq" id="WP_170841884.1">
    <property type="nucleotide sequence ID" value="NZ_FOCF01000003.1"/>
</dbReference>
<gene>
    <name evidence="2" type="ORF">SAMN05192583_1470</name>
</gene>
<evidence type="ECO:0000313" key="3">
    <source>
        <dbReference type="Proteomes" id="UP000199206"/>
    </source>
</evidence>
<organism evidence="2 3">
    <name type="scientific">Sphingomonas gellani</name>
    <dbReference type="NCBI Taxonomy" id="1166340"/>
    <lineage>
        <taxon>Bacteria</taxon>
        <taxon>Pseudomonadati</taxon>
        <taxon>Pseudomonadota</taxon>
        <taxon>Alphaproteobacteria</taxon>
        <taxon>Sphingomonadales</taxon>
        <taxon>Sphingomonadaceae</taxon>
        <taxon>Sphingomonas</taxon>
    </lineage>
</organism>
<dbReference type="GO" id="GO:0016747">
    <property type="term" value="F:acyltransferase activity, transferring groups other than amino-acyl groups"/>
    <property type="evidence" value="ECO:0007669"/>
    <property type="project" value="InterPro"/>
</dbReference>
<name>A0A1H8C5M4_9SPHN</name>
<feature type="domain" description="N-acetyltransferase" evidence="1">
    <location>
        <begin position="119"/>
        <end position="253"/>
    </location>
</feature>
<dbReference type="CDD" id="cd04301">
    <property type="entry name" value="NAT_SF"/>
    <property type="match status" value="1"/>
</dbReference>
<protein>
    <submittedName>
        <fullName evidence="2">Acetyltransferase (GNAT) family protein</fullName>
    </submittedName>
</protein>
<reference evidence="3" key="1">
    <citation type="submission" date="2016-10" db="EMBL/GenBank/DDBJ databases">
        <authorList>
            <person name="Varghese N."/>
            <person name="Submissions S."/>
        </authorList>
    </citation>
    <scope>NUCLEOTIDE SEQUENCE [LARGE SCALE GENOMIC DNA]</scope>
    <source>
        <strain evidence="3">S6-262</strain>
    </source>
</reference>
<dbReference type="EMBL" id="FOCF01000003">
    <property type="protein sequence ID" value="SEM90383.1"/>
    <property type="molecule type" value="Genomic_DNA"/>
</dbReference>
<accession>A0A1H8C5M4</accession>
<sequence>MTHSTDPMAWRAECACAAAWPSMRCHRVGDWLVHHSDEPSRRINAASPARPDARLDRATIEQVRAVYAGIGQPTLFRVPSFLHQADQALDGAGFGAAEGETRTLFAPLEAASSPPRPDITLHSAPSREWLMLRHRTTPRDEPQRAAEAARLSALAHPAAFATLTLGGEAVSIGYAAQREGWIVLEAIATDPAYRGRGHARGLVGALLAWGRQVGAAGACLQVLCDNKAAARLYAQMGFDRELYRYHYRSELVR</sequence>
<keyword evidence="2" id="KW-0808">Transferase</keyword>
<dbReference type="AlphaFoldDB" id="A0A1H8C5M4"/>
<dbReference type="SUPFAM" id="SSF55729">
    <property type="entry name" value="Acyl-CoA N-acyltransferases (Nat)"/>
    <property type="match status" value="1"/>
</dbReference>
<dbReference type="InterPro" id="IPR000182">
    <property type="entry name" value="GNAT_dom"/>
</dbReference>
<keyword evidence="3" id="KW-1185">Reference proteome</keyword>
<evidence type="ECO:0000313" key="2">
    <source>
        <dbReference type="EMBL" id="SEM90383.1"/>
    </source>
</evidence>
<dbReference type="Pfam" id="PF24553">
    <property type="entry name" value="Rv0428c_C"/>
    <property type="match status" value="1"/>
</dbReference>
<dbReference type="InterPro" id="IPR016181">
    <property type="entry name" value="Acyl_CoA_acyltransferase"/>
</dbReference>